<dbReference type="OrthoDB" id="6407410at2759"/>
<dbReference type="InterPro" id="IPR039058">
    <property type="entry name" value="Yippee_fam"/>
</dbReference>
<dbReference type="AlphaFoldDB" id="A0A5C3QVH6"/>
<feature type="region of interest" description="Disordered" evidence="1">
    <location>
        <begin position="1"/>
        <end position="25"/>
    </location>
</feature>
<evidence type="ECO:0000313" key="3">
    <source>
        <dbReference type="EMBL" id="TFL04511.1"/>
    </source>
</evidence>
<accession>A0A5C3QVH6</accession>
<evidence type="ECO:0000256" key="1">
    <source>
        <dbReference type="SAM" id="MobiDB-lite"/>
    </source>
</evidence>
<gene>
    <name evidence="3" type="ORF">BDV98DRAFT_562360</name>
</gene>
<sequence>MSYSYDYDSDKTPSPPSSPSLPPYSQVVHRKRSSYRLLPNPPASPRPLPTVPQQLSCRNCRAYITNPLLVCKSTPRRFKGFSGDAALFQEIYNAKLSAPQAQLMITGAHTVQLISCSHCDAYLGLKFVKAYHSSEKWKEGRCMLEMDGLVLCTTAPEAYGSRNHTPPLPSLTE</sequence>
<evidence type="ECO:0000259" key="2">
    <source>
        <dbReference type="PROSITE" id="PS51792"/>
    </source>
</evidence>
<protein>
    <recommendedName>
        <fullName evidence="2">Yippee domain-containing protein</fullName>
    </recommendedName>
</protein>
<feature type="domain" description="Yippee" evidence="2">
    <location>
        <begin position="53"/>
        <end position="153"/>
    </location>
</feature>
<organism evidence="3 4">
    <name type="scientific">Pterulicium gracile</name>
    <dbReference type="NCBI Taxonomy" id="1884261"/>
    <lineage>
        <taxon>Eukaryota</taxon>
        <taxon>Fungi</taxon>
        <taxon>Dikarya</taxon>
        <taxon>Basidiomycota</taxon>
        <taxon>Agaricomycotina</taxon>
        <taxon>Agaricomycetes</taxon>
        <taxon>Agaricomycetidae</taxon>
        <taxon>Agaricales</taxon>
        <taxon>Pleurotineae</taxon>
        <taxon>Pterulaceae</taxon>
        <taxon>Pterulicium</taxon>
    </lineage>
</organism>
<dbReference type="STRING" id="1884261.A0A5C3QVH6"/>
<dbReference type="PANTHER" id="PTHR13848">
    <property type="entry name" value="PROTEIN YIPPEE-LIKE CG15309-RELATED"/>
    <property type="match status" value="1"/>
</dbReference>
<evidence type="ECO:0000313" key="4">
    <source>
        <dbReference type="Proteomes" id="UP000305067"/>
    </source>
</evidence>
<dbReference type="PROSITE" id="PS51792">
    <property type="entry name" value="YIPPEE"/>
    <property type="match status" value="1"/>
</dbReference>
<dbReference type="EMBL" id="ML178818">
    <property type="protein sequence ID" value="TFL04511.1"/>
    <property type="molecule type" value="Genomic_DNA"/>
</dbReference>
<feature type="compositionally biased region" description="Pro residues" evidence="1">
    <location>
        <begin position="13"/>
        <end position="22"/>
    </location>
</feature>
<name>A0A5C3QVH6_9AGAR</name>
<keyword evidence="4" id="KW-1185">Reference proteome</keyword>
<dbReference type="Proteomes" id="UP000305067">
    <property type="component" value="Unassembled WGS sequence"/>
</dbReference>
<reference evidence="3 4" key="1">
    <citation type="journal article" date="2019" name="Nat. Ecol. Evol.">
        <title>Megaphylogeny resolves global patterns of mushroom evolution.</title>
        <authorList>
            <person name="Varga T."/>
            <person name="Krizsan K."/>
            <person name="Foldi C."/>
            <person name="Dima B."/>
            <person name="Sanchez-Garcia M."/>
            <person name="Sanchez-Ramirez S."/>
            <person name="Szollosi G.J."/>
            <person name="Szarkandi J.G."/>
            <person name="Papp V."/>
            <person name="Albert L."/>
            <person name="Andreopoulos W."/>
            <person name="Angelini C."/>
            <person name="Antonin V."/>
            <person name="Barry K.W."/>
            <person name="Bougher N.L."/>
            <person name="Buchanan P."/>
            <person name="Buyck B."/>
            <person name="Bense V."/>
            <person name="Catcheside P."/>
            <person name="Chovatia M."/>
            <person name="Cooper J."/>
            <person name="Damon W."/>
            <person name="Desjardin D."/>
            <person name="Finy P."/>
            <person name="Geml J."/>
            <person name="Haridas S."/>
            <person name="Hughes K."/>
            <person name="Justo A."/>
            <person name="Karasinski D."/>
            <person name="Kautmanova I."/>
            <person name="Kiss B."/>
            <person name="Kocsube S."/>
            <person name="Kotiranta H."/>
            <person name="LaButti K.M."/>
            <person name="Lechner B.E."/>
            <person name="Liimatainen K."/>
            <person name="Lipzen A."/>
            <person name="Lukacs Z."/>
            <person name="Mihaltcheva S."/>
            <person name="Morgado L.N."/>
            <person name="Niskanen T."/>
            <person name="Noordeloos M.E."/>
            <person name="Ohm R.A."/>
            <person name="Ortiz-Santana B."/>
            <person name="Ovrebo C."/>
            <person name="Racz N."/>
            <person name="Riley R."/>
            <person name="Savchenko A."/>
            <person name="Shiryaev A."/>
            <person name="Soop K."/>
            <person name="Spirin V."/>
            <person name="Szebenyi C."/>
            <person name="Tomsovsky M."/>
            <person name="Tulloss R.E."/>
            <person name="Uehling J."/>
            <person name="Grigoriev I.V."/>
            <person name="Vagvolgyi C."/>
            <person name="Papp T."/>
            <person name="Martin F.M."/>
            <person name="Miettinen O."/>
            <person name="Hibbett D.S."/>
            <person name="Nagy L.G."/>
        </authorList>
    </citation>
    <scope>NUCLEOTIDE SEQUENCE [LARGE SCALE GENOMIC DNA]</scope>
    <source>
        <strain evidence="3 4">CBS 309.79</strain>
    </source>
</reference>
<proteinExistence type="predicted"/>
<dbReference type="InterPro" id="IPR034751">
    <property type="entry name" value="Yippee"/>
</dbReference>